<evidence type="ECO:0000313" key="13">
    <source>
        <dbReference type="Proteomes" id="UP000219331"/>
    </source>
</evidence>
<dbReference type="GO" id="GO:0046654">
    <property type="term" value="P:tetrahydrofolate biosynthetic process"/>
    <property type="evidence" value="ECO:0007669"/>
    <property type="project" value="UniProtKB-UniPathway"/>
</dbReference>
<dbReference type="Pfam" id="PF00809">
    <property type="entry name" value="Pterin_bind"/>
    <property type="match status" value="1"/>
</dbReference>
<dbReference type="STRING" id="538381.GCA_001696535_04264"/>
<evidence type="ECO:0000259" key="11">
    <source>
        <dbReference type="PROSITE" id="PS50972"/>
    </source>
</evidence>
<evidence type="ECO:0000256" key="7">
    <source>
        <dbReference type="ARBA" id="ARBA00022842"/>
    </source>
</evidence>
<organism evidence="12 13">
    <name type="scientific">Stappia indica</name>
    <dbReference type="NCBI Taxonomy" id="538381"/>
    <lineage>
        <taxon>Bacteria</taxon>
        <taxon>Pseudomonadati</taxon>
        <taxon>Pseudomonadota</taxon>
        <taxon>Alphaproteobacteria</taxon>
        <taxon>Hyphomicrobiales</taxon>
        <taxon>Stappiaceae</taxon>
        <taxon>Stappia</taxon>
    </lineage>
</organism>
<comment type="catalytic activity">
    <reaction evidence="1">
        <text>(7,8-dihydropterin-6-yl)methyl diphosphate + 4-aminobenzoate = 7,8-dihydropteroate + diphosphate</text>
        <dbReference type="Rhea" id="RHEA:19949"/>
        <dbReference type="ChEBI" id="CHEBI:17836"/>
        <dbReference type="ChEBI" id="CHEBI:17839"/>
        <dbReference type="ChEBI" id="CHEBI:33019"/>
        <dbReference type="ChEBI" id="CHEBI:72950"/>
        <dbReference type="EC" id="2.5.1.15"/>
    </reaction>
</comment>
<evidence type="ECO:0000256" key="10">
    <source>
        <dbReference type="SAM" id="MobiDB-lite"/>
    </source>
</evidence>
<dbReference type="PANTHER" id="PTHR20941:SF1">
    <property type="entry name" value="FOLIC ACID SYNTHESIS PROTEIN FOL1"/>
    <property type="match status" value="1"/>
</dbReference>
<evidence type="ECO:0000256" key="9">
    <source>
        <dbReference type="RuleBase" id="RU361205"/>
    </source>
</evidence>
<dbReference type="EC" id="2.5.1.15" evidence="4 9"/>
<dbReference type="RefSeq" id="WP_208980293.1">
    <property type="nucleotide sequence ID" value="NZ_OBML01000003.1"/>
</dbReference>
<evidence type="ECO:0000256" key="1">
    <source>
        <dbReference type="ARBA" id="ARBA00000012"/>
    </source>
</evidence>
<dbReference type="GO" id="GO:0046656">
    <property type="term" value="P:folic acid biosynthetic process"/>
    <property type="evidence" value="ECO:0007669"/>
    <property type="project" value="UniProtKB-KW"/>
</dbReference>
<dbReference type="CDD" id="cd00739">
    <property type="entry name" value="DHPS"/>
    <property type="match status" value="1"/>
</dbReference>
<keyword evidence="5 9" id="KW-0808">Transferase</keyword>
<evidence type="ECO:0000256" key="2">
    <source>
        <dbReference type="ARBA" id="ARBA00001946"/>
    </source>
</evidence>
<dbReference type="PROSITE" id="PS00792">
    <property type="entry name" value="DHPS_1"/>
    <property type="match status" value="1"/>
</dbReference>
<proteinExistence type="inferred from homology"/>
<evidence type="ECO:0000256" key="3">
    <source>
        <dbReference type="ARBA" id="ARBA00004763"/>
    </source>
</evidence>
<dbReference type="SUPFAM" id="SSF51717">
    <property type="entry name" value="Dihydropteroate synthetase-like"/>
    <property type="match status" value="1"/>
</dbReference>
<name>A0A285RYQ1_9HYPH</name>
<dbReference type="InterPro" id="IPR000489">
    <property type="entry name" value="Pterin-binding_dom"/>
</dbReference>
<dbReference type="EMBL" id="OBML01000003">
    <property type="protein sequence ID" value="SOB99683.1"/>
    <property type="molecule type" value="Genomic_DNA"/>
</dbReference>
<protein>
    <recommendedName>
        <fullName evidence="4 9">Dihydropteroate synthase</fullName>
        <shortName evidence="9">DHPS</shortName>
        <ecNumber evidence="4 9">2.5.1.15</ecNumber>
    </recommendedName>
    <alternativeName>
        <fullName evidence="9">Dihydropteroate pyrophosphorylase</fullName>
    </alternativeName>
</protein>
<evidence type="ECO:0000256" key="6">
    <source>
        <dbReference type="ARBA" id="ARBA00022723"/>
    </source>
</evidence>
<comment type="function">
    <text evidence="9">Catalyzes the condensation of para-aminobenzoate (pABA) with 6-hydroxymethyl-7,8-dihydropterin diphosphate (DHPt-PP) to form 7,8-dihydropteroate (H2Pte), the immediate precursor of folate derivatives.</text>
</comment>
<comment type="cofactor">
    <cofactor evidence="2 9">
        <name>Mg(2+)</name>
        <dbReference type="ChEBI" id="CHEBI:18420"/>
    </cofactor>
</comment>
<evidence type="ECO:0000256" key="8">
    <source>
        <dbReference type="ARBA" id="ARBA00022909"/>
    </source>
</evidence>
<dbReference type="PANTHER" id="PTHR20941">
    <property type="entry name" value="FOLATE SYNTHESIS PROTEINS"/>
    <property type="match status" value="1"/>
</dbReference>
<dbReference type="UniPathway" id="UPA00077">
    <property type="reaction ID" value="UER00156"/>
</dbReference>
<dbReference type="InterPro" id="IPR045031">
    <property type="entry name" value="DHP_synth-like"/>
</dbReference>
<reference evidence="12 13" key="1">
    <citation type="submission" date="2017-08" db="EMBL/GenBank/DDBJ databases">
        <authorList>
            <person name="de Groot N.N."/>
        </authorList>
    </citation>
    <scope>NUCLEOTIDE SEQUENCE [LARGE SCALE GENOMIC DNA]</scope>
    <source>
        <strain evidence="12 13">USBA 352</strain>
    </source>
</reference>
<sequence length="296" mass="31783">MTPHHGDAPPSPAPLSPGQDARAPRLLRHSHGVLSLERPKVMGILNITPDSFSDGGRFLARDDALSSARRMIAHGVDVIDVGAESTRPNAEPVPADEEWRRLAPVLAEVIALGTPVSIDTYKADIAARACALGAVIVNDVWGLQKDPAMAETVAGTGAAVIMMHNRESADPDIDILADIDRFFERSMELAARAGIPAERQMLDPGIGFGKTQDQSYQVVNRLEHFSRHGLPLLVGASRKRLIGAVLDVDTEDRLYGSLALHTIAFIKGAAMVRVHNVQPHVDAARIAHATMSEHVG</sequence>
<comment type="pathway">
    <text evidence="3 9">Cofactor biosynthesis; tetrahydrofolate biosynthesis; 7,8-dihydrofolate from 2-amino-4-hydroxy-6-hydroxymethyl-7,8-dihydropteridine diphosphate and 4-aminobenzoate: step 1/2.</text>
</comment>
<dbReference type="Proteomes" id="UP000219331">
    <property type="component" value="Unassembled WGS sequence"/>
</dbReference>
<comment type="similarity">
    <text evidence="9">Belongs to the DHPS family.</text>
</comment>
<dbReference type="GO" id="GO:0004156">
    <property type="term" value="F:dihydropteroate synthase activity"/>
    <property type="evidence" value="ECO:0007669"/>
    <property type="project" value="UniProtKB-EC"/>
</dbReference>
<feature type="region of interest" description="Disordered" evidence="10">
    <location>
        <begin position="1"/>
        <end position="21"/>
    </location>
</feature>
<keyword evidence="8 9" id="KW-0289">Folate biosynthesis</keyword>
<keyword evidence="13" id="KW-1185">Reference proteome</keyword>
<keyword evidence="7 9" id="KW-0460">Magnesium</keyword>
<dbReference type="PROSITE" id="PS50972">
    <property type="entry name" value="PTERIN_BINDING"/>
    <property type="match status" value="1"/>
</dbReference>
<dbReference type="InterPro" id="IPR006390">
    <property type="entry name" value="DHP_synth_dom"/>
</dbReference>
<evidence type="ECO:0000313" key="12">
    <source>
        <dbReference type="EMBL" id="SOB99683.1"/>
    </source>
</evidence>
<evidence type="ECO:0000256" key="4">
    <source>
        <dbReference type="ARBA" id="ARBA00012458"/>
    </source>
</evidence>
<dbReference type="Gene3D" id="3.20.20.20">
    <property type="entry name" value="Dihydropteroate synthase-like"/>
    <property type="match status" value="1"/>
</dbReference>
<feature type="domain" description="Pterin-binding" evidence="11">
    <location>
        <begin position="39"/>
        <end position="285"/>
    </location>
</feature>
<accession>A0A285RYQ1</accession>
<dbReference type="NCBIfam" id="TIGR01496">
    <property type="entry name" value="DHPS"/>
    <property type="match status" value="1"/>
</dbReference>
<dbReference type="AlphaFoldDB" id="A0A285RYQ1"/>
<dbReference type="PROSITE" id="PS00793">
    <property type="entry name" value="DHPS_2"/>
    <property type="match status" value="1"/>
</dbReference>
<dbReference type="InterPro" id="IPR011005">
    <property type="entry name" value="Dihydropteroate_synth-like_sf"/>
</dbReference>
<evidence type="ECO:0000256" key="5">
    <source>
        <dbReference type="ARBA" id="ARBA00022679"/>
    </source>
</evidence>
<dbReference type="GO" id="GO:0005829">
    <property type="term" value="C:cytosol"/>
    <property type="evidence" value="ECO:0007669"/>
    <property type="project" value="TreeGrafter"/>
</dbReference>
<gene>
    <name evidence="12" type="ORF">SAMN05421512_103151</name>
</gene>
<keyword evidence="6 9" id="KW-0479">Metal-binding</keyword>
<dbReference type="GO" id="GO:0046872">
    <property type="term" value="F:metal ion binding"/>
    <property type="evidence" value="ECO:0007669"/>
    <property type="project" value="UniProtKB-KW"/>
</dbReference>